<sequence>MIAVARWIMAAKDPSVLLLRRATRMNLLSLQKKFSTGWRALNRIPADGCLLRRYLRWGMTMQAPCVHMASTIQ</sequence>
<dbReference type="Proteomes" id="UP000252680">
    <property type="component" value="Unassembled WGS sequence"/>
</dbReference>
<evidence type="ECO:0000313" key="2">
    <source>
        <dbReference type="Proteomes" id="UP000252680"/>
    </source>
</evidence>
<comment type="caution">
    <text evidence="1">The sequence shown here is derived from an EMBL/GenBank/DDBJ whole genome shotgun (WGS) entry which is preliminary data.</text>
</comment>
<accession>A0A365Z004</accession>
<keyword evidence="2" id="KW-1185">Reference proteome</keyword>
<evidence type="ECO:0000313" key="1">
    <source>
        <dbReference type="EMBL" id="RBM09191.1"/>
    </source>
</evidence>
<gene>
    <name evidence="1" type="ORF">NJLHNGOC_02150</name>
</gene>
<proteinExistence type="predicted"/>
<protein>
    <submittedName>
        <fullName evidence="1">Uncharacterized protein</fullName>
    </submittedName>
</protein>
<reference evidence="1 2" key="1">
    <citation type="submission" date="2018-05" db="EMBL/GenBank/DDBJ databases">
        <title>Komagataeibacter cocois sp. nov., for a novel cellulose- producing strain isolated from coconut milk.</title>
        <authorList>
            <person name="Liu L."/>
            <person name="Wang Y."/>
            <person name="Liu S."/>
            <person name="Bi J."/>
            <person name="Chen H."/>
            <person name="Deng J."/>
            <person name="Zhang C."/>
            <person name="Hu Q."/>
            <person name="Li C."/>
        </authorList>
    </citation>
    <scope>NUCLEOTIDE SEQUENCE [LARGE SCALE GENOMIC DNA]</scope>
    <source>
        <strain evidence="1 2">WE7</strain>
    </source>
</reference>
<organism evidence="1 2">
    <name type="scientific">Novacetimonas cocois</name>
    <dbReference type="NCBI Taxonomy" id="1747507"/>
    <lineage>
        <taxon>Bacteria</taxon>
        <taxon>Pseudomonadati</taxon>
        <taxon>Pseudomonadota</taxon>
        <taxon>Alphaproteobacteria</taxon>
        <taxon>Acetobacterales</taxon>
        <taxon>Acetobacteraceae</taxon>
        <taxon>Novacetimonas</taxon>
    </lineage>
</organism>
<dbReference type="AlphaFoldDB" id="A0A365Z004"/>
<dbReference type="EMBL" id="QEXL01000002">
    <property type="protein sequence ID" value="RBM09191.1"/>
    <property type="molecule type" value="Genomic_DNA"/>
</dbReference>
<name>A0A365Z004_9PROT</name>